<dbReference type="GO" id="GO:0008168">
    <property type="term" value="F:methyltransferase activity"/>
    <property type="evidence" value="ECO:0007669"/>
    <property type="project" value="UniProtKB-KW"/>
</dbReference>
<protein>
    <submittedName>
        <fullName evidence="3">Methyltransferase</fullName>
    </submittedName>
</protein>
<dbReference type="Proteomes" id="UP000261174">
    <property type="component" value="Unassembled WGS sequence"/>
</dbReference>
<dbReference type="InterPro" id="IPR046217">
    <property type="entry name" value="DUF6250"/>
</dbReference>
<feature type="signal peptide" evidence="1">
    <location>
        <begin position="1"/>
        <end position="23"/>
    </location>
</feature>
<evidence type="ECO:0000256" key="1">
    <source>
        <dbReference type="SAM" id="SignalP"/>
    </source>
</evidence>
<proteinExistence type="predicted"/>
<dbReference type="Gene3D" id="2.60.120.200">
    <property type="match status" value="1"/>
</dbReference>
<organism evidence="3 4">
    <name type="scientific">Chitinophaga silvisoli</name>
    <dbReference type="NCBI Taxonomy" id="2291814"/>
    <lineage>
        <taxon>Bacteria</taxon>
        <taxon>Pseudomonadati</taxon>
        <taxon>Bacteroidota</taxon>
        <taxon>Chitinophagia</taxon>
        <taxon>Chitinophagales</taxon>
        <taxon>Chitinophagaceae</taxon>
        <taxon>Chitinophaga</taxon>
    </lineage>
</organism>
<sequence length="217" mass="24815">MPTTNKTMKQLLILLLFSQIALAQKISFTTPLDTTLWKAEIAPKPGSRVYTANGRLVLDTKGGVTVWLNKELSGNFTIEYKRTVAVNGGVNDRLSDLNMFWMAQNPGFQRHGVLEEYDSLQLYYIGIGGNTNTTTRFRKYEGTGERRLIREYTDSAHLLKANHIYTIRIVVKDGTSSVFVDGVQYFTYTDPQPLRKGYFGFRSTWSRQIISDFKIYQ</sequence>
<feature type="domain" description="DUF6250" evidence="2">
    <location>
        <begin position="58"/>
        <end position="213"/>
    </location>
</feature>
<keyword evidence="3" id="KW-0489">Methyltransferase</keyword>
<feature type="chain" id="PRO_5017607577" evidence="1">
    <location>
        <begin position="24"/>
        <end position="217"/>
    </location>
</feature>
<keyword evidence="3" id="KW-0808">Transferase</keyword>
<keyword evidence="1" id="KW-0732">Signal</keyword>
<dbReference type="Pfam" id="PF19763">
    <property type="entry name" value="DUF6250"/>
    <property type="match status" value="1"/>
</dbReference>
<evidence type="ECO:0000313" key="3">
    <source>
        <dbReference type="EMBL" id="RFM32892.1"/>
    </source>
</evidence>
<dbReference type="AlphaFoldDB" id="A0A3E1NYA6"/>
<dbReference type="OrthoDB" id="262615at2"/>
<keyword evidence="4" id="KW-1185">Reference proteome</keyword>
<name>A0A3E1NYA6_9BACT</name>
<accession>A0A3E1NYA6</accession>
<dbReference type="EMBL" id="QTJV01000008">
    <property type="protein sequence ID" value="RFM32892.1"/>
    <property type="molecule type" value="Genomic_DNA"/>
</dbReference>
<comment type="caution">
    <text evidence="3">The sequence shown here is derived from an EMBL/GenBank/DDBJ whole genome shotgun (WGS) entry which is preliminary data.</text>
</comment>
<gene>
    <name evidence="3" type="ORF">DXN04_20835</name>
</gene>
<evidence type="ECO:0000259" key="2">
    <source>
        <dbReference type="Pfam" id="PF19763"/>
    </source>
</evidence>
<dbReference type="GO" id="GO:0032259">
    <property type="term" value="P:methylation"/>
    <property type="evidence" value="ECO:0007669"/>
    <property type="project" value="UniProtKB-KW"/>
</dbReference>
<evidence type="ECO:0000313" key="4">
    <source>
        <dbReference type="Proteomes" id="UP000261174"/>
    </source>
</evidence>
<reference evidence="3 4" key="1">
    <citation type="submission" date="2018-08" db="EMBL/GenBank/DDBJ databases">
        <title>Chitinophaga sp. K20C18050901, a novel bacterium isolated from forest soil.</title>
        <authorList>
            <person name="Wang C."/>
        </authorList>
    </citation>
    <scope>NUCLEOTIDE SEQUENCE [LARGE SCALE GENOMIC DNA]</scope>
    <source>
        <strain evidence="3 4">K20C18050901</strain>
    </source>
</reference>